<dbReference type="AlphaFoldDB" id="A0A9W9XPK4"/>
<evidence type="ECO:0000313" key="2">
    <source>
        <dbReference type="Proteomes" id="UP001149954"/>
    </source>
</evidence>
<evidence type="ECO:0000313" key="1">
    <source>
        <dbReference type="EMBL" id="KAJ5496817.1"/>
    </source>
</evidence>
<dbReference type="OrthoDB" id="445007at2759"/>
<accession>A0A9W9XPK4</accession>
<protein>
    <submittedName>
        <fullName evidence="1">Uncharacterized protein</fullName>
    </submittedName>
</protein>
<proteinExistence type="predicted"/>
<organism evidence="1 2">
    <name type="scientific">Penicillium fimorum</name>
    <dbReference type="NCBI Taxonomy" id="1882269"/>
    <lineage>
        <taxon>Eukaryota</taxon>
        <taxon>Fungi</taxon>
        <taxon>Dikarya</taxon>
        <taxon>Ascomycota</taxon>
        <taxon>Pezizomycotina</taxon>
        <taxon>Eurotiomycetes</taxon>
        <taxon>Eurotiomycetidae</taxon>
        <taxon>Eurotiales</taxon>
        <taxon>Aspergillaceae</taxon>
        <taxon>Penicillium</taxon>
    </lineage>
</organism>
<dbReference type="Proteomes" id="UP001149954">
    <property type="component" value="Unassembled WGS sequence"/>
</dbReference>
<gene>
    <name evidence="1" type="ORF">N7463_008804</name>
</gene>
<reference evidence="1" key="1">
    <citation type="submission" date="2022-12" db="EMBL/GenBank/DDBJ databases">
        <authorList>
            <person name="Petersen C."/>
        </authorList>
    </citation>
    <scope>NUCLEOTIDE SEQUENCE</scope>
    <source>
        <strain evidence="1">IBT 29495</strain>
    </source>
</reference>
<keyword evidence="2" id="KW-1185">Reference proteome</keyword>
<dbReference type="EMBL" id="JAPWDS010000005">
    <property type="protein sequence ID" value="KAJ5496817.1"/>
    <property type="molecule type" value="Genomic_DNA"/>
</dbReference>
<comment type="caution">
    <text evidence="1">The sequence shown here is derived from an EMBL/GenBank/DDBJ whole genome shotgun (WGS) entry which is preliminary data.</text>
</comment>
<name>A0A9W9XPK4_9EURO</name>
<dbReference type="Gene3D" id="2.60.120.620">
    <property type="entry name" value="q2cbj1_9rhob like domain"/>
    <property type="match status" value="1"/>
</dbReference>
<reference evidence="1" key="2">
    <citation type="journal article" date="2023" name="IMA Fungus">
        <title>Comparative genomic study of the Penicillium genus elucidates a diverse pangenome and 15 lateral gene transfer events.</title>
        <authorList>
            <person name="Petersen C."/>
            <person name="Sorensen T."/>
            <person name="Nielsen M.R."/>
            <person name="Sondergaard T.E."/>
            <person name="Sorensen J.L."/>
            <person name="Fitzpatrick D.A."/>
            <person name="Frisvad J.C."/>
            <person name="Nielsen K.L."/>
        </authorList>
    </citation>
    <scope>NUCLEOTIDE SEQUENCE</scope>
    <source>
        <strain evidence="1">IBT 29495</strain>
    </source>
</reference>
<sequence length="64" mass="7156">MWQLPTDVPQTAIPNGLQLVEVPAGAPLEEVFKQWKESAAVILEGMLTPEEVDRVISELEKRLD</sequence>